<keyword evidence="4 6" id="KW-0408">Iron</keyword>
<evidence type="ECO:0000256" key="1">
    <source>
        <dbReference type="ARBA" id="ARBA00022485"/>
    </source>
</evidence>
<keyword evidence="6" id="KW-1003">Cell membrane</keyword>
<evidence type="ECO:0000256" key="4">
    <source>
        <dbReference type="ARBA" id="ARBA00023004"/>
    </source>
</evidence>
<comment type="similarity">
    <text evidence="6">Belongs to the complex I 23 kDa subunit family.</text>
</comment>
<evidence type="ECO:0000256" key="6">
    <source>
        <dbReference type="HAMAP-Rule" id="MF_01351"/>
    </source>
</evidence>
<dbReference type="GO" id="GO:0051539">
    <property type="term" value="F:4 iron, 4 sulfur cluster binding"/>
    <property type="evidence" value="ECO:0007669"/>
    <property type="project" value="UniProtKB-KW"/>
</dbReference>
<comment type="function">
    <text evidence="6">NDH-1 shuttles electrons from NADH, via FMN and iron-sulfur (Fe-S) centers, to quinones in the respiratory chain. The immediate electron acceptor for the enzyme in this species is believed to be ubiquinone. Couples the redox reaction to proton translocation (for every two electrons transferred, four hydrogen ions are translocated across the cytoplasmic membrane), and thus conserves the redox energy in a proton gradient.</text>
</comment>
<comment type="subcellular location">
    <subcellularLocation>
        <location evidence="6">Cell membrane</location>
        <topology evidence="6">Peripheral membrane protein</topology>
    </subcellularLocation>
</comment>
<keyword evidence="8" id="KW-1185">Reference proteome</keyword>
<dbReference type="GO" id="GO:0005886">
    <property type="term" value="C:plasma membrane"/>
    <property type="evidence" value="ECO:0007669"/>
    <property type="project" value="UniProtKB-SubCell"/>
</dbReference>
<feature type="binding site" evidence="6">
    <location>
        <position position="111"/>
    </location>
    <ligand>
        <name>[4Fe-4S] cluster</name>
        <dbReference type="ChEBI" id="CHEBI:49883"/>
        <label>2</label>
    </ligand>
</feature>
<keyword evidence="1 6" id="KW-0004">4Fe-4S</keyword>
<evidence type="ECO:0000313" key="8">
    <source>
        <dbReference type="Proteomes" id="UP000235584"/>
    </source>
</evidence>
<dbReference type="HAMAP" id="MF_01351">
    <property type="entry name" value="NDH1_NuoI"/>
    <property type="match status" value="1"/>
</dbReference>
<dbReference type="EMBL" id="CP025704">
    <property type="protein sequence ID" value="AUN98768.1"/>
    <property type="molecule type" value="Genomic_DNA"/>
</dbReference>
<dbReference type="InterPro" id="IPR017896">
    <property type="entry name" value="4Fe4S_Fe-S-bd"/>
</dbReference>
<feature type="binding site" evidence="6">
    <location>
        <position position="121"/>
    </location>
    <ligand>
        <name>[4Fe-4S] cluster</name>
        <dbReference type="ChEBI" id="CHEBI:49883"/>
        <label>1</label>
    </ligand>
</feature>
<dbReference type="GO" id="GO:0005506">
    <property type="term" value="F:iron ion binding"/>
    <property type="evidence" value="ECO:0007669"/>
    <property type="project" value="UniProtKB-UniRule"/>
</dbReference>
<dbReference type="InterPro" id="IPR017900">
    <property type="entry name" value="4Fe4S_Fe_S_CS"/>
</dbReference>
<dbReference type="SUPFAM" id="SSF54862">
    <property type="entry name" value="4Fe-4S ferredoxins"/>
    <property type="match status" value="1"/>
</dbReference>
<proteinExistence type="inferred from homology"/>
<dbReference type="PROSITE" id="PS51379">
    <property type="entry name" value="4FE4S_FER_2"/>
    <property type="match status" value="2"/>
</dbReference>
<gene>
    <name evidence="6" type="primary">nuoI</name>
    <name evidence="7" type="ORF">C0V70_11780</name>
</gene>
<comment type="cofactor">
    <cofactor evidence="6">
        <name>[4Fe-4S] cluster</name>
        <dbReference type="ChEBI" id="CHEBI:49883"/>
    </cofactor>
    <text evidence="6">Binds 2 [4Fe-4S] clusters per subunit.</text>
</comment>
<reference evidence="7 8" key="1">
    <citation type="submission" date="2018-01" db="EMBL/GenBank/DDBJ databases">
        <title>Complete genome sequence of Bacteriovorax stolpii DSM12778.</title>
        <authorList>
            <person name="Tang B."/>
            <person name="Chang J."/>
        </authorList>
    </citation>
    <scope>NUCLEOTIDE SEQUENCE [LARGE SCALE GENOMIC DNA]</scope>
    <source>
        <strain evidence="7 8">DSM 12778</strain>
    </source>
</reference>
<sequence>MIINSDLYKAHGYIKGTVLGLKITIIKLVKALFGIDKVMTLNYPEEKYFYSDRFKGKHVLTVKEDGTLRCTSCMLCSTYCPAQCIHIVAADDSDKEVEKAPVSFEIEMLRCVFCGFCEEACPVDAIRLSSEYEMAGHAEKEWVADQYELAFRKSLNGGRGIQSTVDDKDRLKLRL</sequence>
<feature type="binding site" evidence="6">
    <location>
        <position position="70"/>
    </location>
    <ligand>
        <name>[4Fe-4S] cluster</name>
        <dbReference type="ChEBI" id="CHEBI:49883"/>
        <label>1</label>
    </ligand>
</feature>
<keyword evidence="5 6" id="KW-0411">Iron-sulfur</keyword>
<organism evidence="7 8">
    <name type="scientific">Bacteriovorax stolpii</name>
    <name type="common">Bdellovibrio stolpii</name>
    <dbReference type="NCBI Taxonomy" id="960"/>
    <lineage>
        <taxon>Bacteria</taxon>
        <taxon>Pseudomonadati</taxon>
        <taxon>Bdellovibrionota</taxon>
        <taxon>Bacteriovoracia</taxon>
        <taxon>Bacteriovoracales</taxon>
        <taxon>Bacteriovoracaceae</taxon>
        <taxon>Bacteriovorax</taxon>
    </lineage>
</organism>
<dbReference type="KEGG" id="bsto:C0V70_11780"/>
<comment type="catalytic activity">
    <reaction evidence="6">
        <text>a quinone + NADH + 5 H(+)(in) = a quinol + NAD(+) + 4 H(+)(out)</text>
        <dbReference type="Rhea" id="RHEA:57888"/>
        <dbReference type="ChEBI" id="CHEBI:15378"/>
        <dbReference type="ChEBI" id="CHEBI:24646"/>
        <dbReference type="ChEBI" id="CHEBI:57540"/>
        <dbReference type="ChEBI" id="CHEBI:57945"/>
        <dbReference type="ChEBI" id="CHEBI:132124"/>
    </reaction>
</comment>
<dbReference type="NCBIfam" id="TIGR01971">
    <property type="entry name" value="NuoI"/>
    <property type="match status" value="1"/>
</dbReference>
<accession>A0A2K9NTE7</accession>
<dbReference type="GO" id="GO:0048038">
    <property type="term" value="F:quinone binding"/>
    <property type="evidence" value="ECO:0007669"/>
    <property type="project" value="UniProtKB-KW"/>
</dbReference>
<evidence type="ECO:0000256" key="5">
    <source>
        <dbReference type="ARBA" id="ARBA00023014"/>
    </source>
</evidence>
<dbReference type="RefSeq" id="WP_102244059.1">
    <property type="nucleotide sequence ID" value="NZ_CP025704.1"/>
</dbReference>
<keyword evidence="2 6" id="KW-0479">Metal-binding</keyword>
<dbReference type="EC" id="7.1.1.-" evidence="6"/>
<keyword evidence="6" id="KW-1278">Translocase</keyword>
<dbReference type="OrthoDB" id="9808559at2"/>
<name>A0A2K9NTE7_BACTC</name>
<evidence type="ECO:0000256" key="3">
    <source>
        <dbReference type="ARBA" id="ARBA00022737"/>
    </source>
</evidence>
<feature type="binding site" evidence="6">
    <location>
        <position position="114"/>
    </location>
    <ligand>
        <name>[4Fe-4S] cluster</name>
        <dbReference type="ChEBI" id="CHEBI:49883"/>
        <label>2</label>
    </ligand>
</feature>
<keyword evidence="6" id="KW-0520">NAD</keyword>
<evidence type="ECO:0000256" key="2">
    <source>
        <dbReference type="ARBA" id="ARBA00022723"/>
    </source>
</evidence>
<dbReference type="Pfam" id="PF12838">
    <property type="entry name" value="Fer4_7"/>
    <property type="match status" value="1"/>
</dbReference>
<comment type="subunit">
    <text evidence="6">NDH-1 is composed of 14 different subunits. Subunits NuoA, H, J, K, L, M, N constitute the membrane sector of the complex.</text>
</comment>
<dbReference type="PANTHER" id="PTHR10849">
    <property type="entry name" value="NADH DEHYDROGENASE UBIQUINONE IRON-SULFUR PROTEIN 8, MITOCHONDRIAL"/>
    <property type="match status" value="1"/>
</dbReference>
<dbReference type="AlphaFoldDB" id="A0A2K9NTE7"/>
<keyword evidence="6" id="KW-0874">Quinone</keyword>
<keyword evidence="6" id="KW-0830">Ubiquinone</keyword>
<evidence type="ECO:0000313" key="7">
    <source>
        <dbReference type="EMBL" id="AUN98768.1"/>
    </source>
</evidence>
<feature type="binding site" evidence="6">
    <location>
        <position position="76"/>
    </location>
    <ligand>
        <name>[4Fe-4S] cluster</name>
        <dbReference type="ChEBI" id="CHEBI:49883"/>
        <label>1</label>
    </ligand>
</feature>
<feature type="binding site" evidence="6">
    <location>
        <position position="117"/>
    </location>
    <ligand>
        <name>[4Fe-4S] cluster</name>
        <dbReference type="ChEBI" id="CHEBI:49883"/>
        <label>2</label>
    </ligand>
</feature>
<dbReference type="PROSITE" id="PS00198">
    <property type="entry name" value="4FE4S_FER_1"/>
    <property type="match status" value="1"/>
</dbReference>
<dbReference type="GO" id="GO:0050136">
    <property type="term" value="F:NADH dehydrogenase (quinone) (non-electrogenic) activity"/>
    <property type="evidence" value="ECO:0007669"/>
    <property type="project" value="UniProtKB-UniRule"/>
</dbReference>
<keyword evidence="3" id="KW-0677">Repeat</keyword>
<dbReference type="InterPro" id="IPR010226">
    <property type="entry name" value="NADH_quinone_OxRdtase_chainI"/>
</dbReference>
<dbReference type="Gene3D" id="3.30.70.3270">
    <property type="match status" value="1"/>
</dbReference>
<keyword evidence="6" id="KW-0472">Membrane</keyword>
<feature type="binding site" evidence="6">
    <location>
        <position position="73"/>
    </location>
    <ligand>
        <name>[4Fe-4S] cluster</name>
        <dbReference type="ChEBI" id="CHEBI:49883"/>
        <label>1</label>
    </ligand>
</feature>
<feature type="binding site" evidence="6">
    <location>
        <position position="80"/>
    </location>
    <ligand>
        <name>[4Fe-4S] cluster</name>
        <dbReference type="ChEBI" id="CHEBI:49883"/>
        <label>2</label>
    </ligand>
</feature>
<protein>
    <recommendedName>
        <fullName evidence="6">NADH-quinone oxidoreductase subunit I</fullName>
        <ecNumber evidence="6">7.1.1.-</ecNumber>
    </recommendedName>
    <alternativeName>
        <fullName evidence="6">NADH dehydrogenase I subunit I</fullName>
    </alternativeName>
    <alternativeName>
        <fullName evidence="6">NDH-1 subunit I</fullName>
    </alternativeName>
</protein>
<dbReference type="Proteomes" id="UP000235584">
    <property type="component" value="Chromosome"/>
</dbReference>